<dbReference type="RefSeq" id="WP_263228883.1">
    <property type="nucleotide sequence ID" value="NZ_CP106793.1"/>
</dbReference>
<sequence length="498" mass="55791">MDTPRVRHTADQETEFLVVANRLPVHLEAHGTAEPRWQRSPGGLVSALEPILRARRGAWVGWAGTTGDTPVAFHDPDLRLHPVPLNESEYRDYYEGFSNATLWPLFHDAVAPPEFKQAWWQSYRQVNQRFAEHTAAVAAPGATVWIQDYQLMLVPALLRERRPDVRIGFFLHIPFPPPELFLQLPWRTEVVDGLLGADLVGFQLPGGARNFLQLVRRLHRGESVAGGQPTPVLGTVRLPGRTVRAGAFPISIDTAGLEALAHSEAVRERAQRIRHRLGGSRKIMLGVDRLDYTKGIDQRLRAFEGLLAKNRITAQDTVLVQIATPSRERVEHYRRQRARVEAQVGRINGTFGQVGRVPVHYLHTTVDRTELAALYQAADVMLVTPLRDGMNLVAKEFVAARPDLGGALVLSEFAGAAHELPQALLVNPHHLSELEDTMAAALDLEERERRHRMRELRRHVRERDVHHWARSFLSALSEGGHGAVPGESEIPARRTIVA</sequence>
<dbReference type="Pfam" id="PF00982">
    <property type="entry name" value="Glyco_transf_20"/>
    <property type="match status" value="1"/>
</dbReference>
<dbReference type="Proteomes" id="UP001061298">
    <property type="component" value="Chromosome"/>
</dbReference>
<dbReference type="SUPFAM" id="SSF53756">
    <property type="entry name" value="UDP-Glycosyltransferase/glycogen phosphorylase"/>
    <property type="match status" value="1"/>
</dbReference>
<dbReference type="PANTHER" id="PTHR10788:SF106">
    <property type="entry name" value="BCDNA.GH08860"/>
    <property type="match status" value="1"/>
</dbReference>
<dbReference type="EMBL" id="CP106793">
    <property type="protein sequence ID" value="UXY18657.1"/>
    <property type="molecule type" value="Genomic_DNA"/>
</dbReference>
<evidence type="ECO:0000256" key="1">
    <source>
        <dbReference type="ARBA" id="ARBA00008799"/>
    </source>
</evidence>
<evidence type="ECO:0000313" key="2">
    <source>
        <dbReference type="EMBL" id="UXY18657.1"/>
    </source>
</evidence>
<reference evidence="2" key="1">
    <citation type="submission" date="2022-10" db="EMBL/GenBank/DDBJ databases">
        <authorList>
            <person name="Mo P."/>
        </authorList>
    </citation>
    <scope>NUCLEOTIDE SEQUENCE</scope>
    <source>
        <strain evidence="2">HUAS 13-4</strain>
    </source>
</reference>
<dbReference type="CDD" id="cd03788">
    <property type="entry name" value="GT20_TPS"/>
    <property type="match status" value="1"/>
</dbReference>
<accession>A0ABY6DWA2</accession>
<name>A0ABY6DWA2_9ACTN</name>
<proteinExistence type="inferred from homology"/>
<organism evidence="2 3">
    <name type="scientific">Streptomyces cynarae</name>
    <dbReference type="NCBI Taxonomy" id="2981134"/>
    <lineage>
        <taxon>Bacteria</taxon>
        <taxon>Bacillati</taxon>
        <taxon>Actinomycetota</taxon>
        <taxon>Actinomycetes</taxon>
        <taxon>Kitasatosporales</taxon>
        <taxon>Streptomycetaceae</taxon>
        <taxon>Streptomyces</taxon>
    </lineage>
</organism>
<dbReference type="PANTHER" id="PTHR10788">
    <property type="entry name" value="TREHALOSE-6-PHOSPHATE SYNTHASE"/>
    <property type="match status" value="1"/>
</dbReference>
<keyword evidence="3" id="KW-1185">Reference proteome</keyword>
<comment type="similarity">
    <text evidence="1">Belongs to the glycosyltransferase 20 family.</text>
</comment>
<gene>
    <name evidence="2" type="ORF">N8I84_07890</name>
</gene>
<dbReference type="InterPro" id="IPR001830">
    <property type="entry name" value="Glyco_trans_20"/>
</dbReference>
<dbReference type="Gene3D" id="3.40.50.2000">
    <property type="entry name" value="Glycogen Phosphorylase B"/>
    <property type="match status" value="2"/>
</dbReference>
<protein>
    <submittedName>
        <fullName evidence="2">Trehalose-6-phosphate synthase</fullName>
    </submittedName>
</protein>
<evidence type="ECO:0000313" key="3">
    <source>
        <dbReference type="Proteomes" id="UP001061298"/>
    </source>
</evidence>